<dbReference type="GO" id="GO:0000224">
    <property type="term" value="F:peptide-N4-(N-acetyl-beta-glucosaminyl)asparagine amidase activity"/>
    <property type="evidence" value="ECO:0007669"/>
    <property type="project" value="TreeGrafter"/>
</dbReference>
<dbReference type="GO" id="GO:0030246">
    <property type="term" value="F:carbohydrate binding"/>
    <property type="evidence" value="ECO:0007669"/>
    <property type="project" value="InterPro"/>
</dbReference>
<evidence type="ECO:0000256" key="3">
    <source>
        <dbReference type="ARBA" id="ARBA00022837"/>
    </source>
</evidence>
<comment type="subunit">
    <text evidence="2">Monomer.</text>
</comment>
<comment type="caution">
    <text evidence="7">The sequence shown here is derived from an EMBL/GenBank/DDBJ whole genome shotgun (WGS) entry which is preliminary data.</text>
</comment>
<dbReference type="OrthoDB" id="9804511at2"/>
<evidence type="ECO:0000313" key="7">
    <source>
        <dbReference type="EMBL" id="OAB25350.1"/>
    </source>
</evidence>
<feature type="chain" id="PRO_5007892883" description="Alpha-mannosidase" evidence="4">
    <location>
        <begin position="26"/>
        <end position="739"/>
    </location>
</feature>
<dbReference type="InterPro" id="IPR014718">
    <property type="entry name" value="GH-type_carb-bd"/>
</dbReference>
<dbReference type="GO" id="GO:0005829">
    <property type="term" value="C:cytosol"/>
    <property type="evidence" value="ECO:0007669"/>
    <property type="project" value="TreeGrafter"/>
</dbReference>
<dbReference type="Pfam" id="PF17678">
    <property type="entry name" value="Glyco_hydro_92N"/>
    <property type="match status" value="1"/>
</dbReference>
<evidence type="ECO:0000313" key="8">
    <source>
        <dbReference type="Proteomes" id="UP000077164"/>
    </source>
</evidence>
<dbReference type="STRING" id="249352.SAMN05444395_10913"/>
<keyword evidence="4" id="KW-0732">Signal</keyword>
<dbReference type="InterPro" id="IPR008928">
    <property type="entry name" value="6-hairpin_glycosidase_sf"/>
</dbReference>
<dbReference type="Gene3D" id="2.70.98.10">
    <property type="match status" value="1"/>
</dbReference>
<sequence length="739" mass="83900">MKLLIKWKAFLILFLLLFTTLNSLSQNNSNELVDYVDNFIGVRDTHSSNVIGPQLPNGSINPSPQTPGGDNKYDMDCYNINQPIRGFGQLHVSGSGWGKYGQIFLSPQVGLAVGETEHDSPKENEKATAYEYGVTLSRYKIKTEVTPATHSAIYRFTFPKTDKANILLDISHQLGDIATGMPEKYVHFIDGEVQFSSKGGDELKGYGIYTGGFSDGNYKIYYCARLSKKPATIGTWYNGAISEGSLLQKAQKKMDRIGAYVNYNTNENEEIYLKIAISFKSIEQATSWLDSEIPAWDYNQIKQQARDKWNHELSKLVVEGGTESEKRIFYTAAYHASFQPRNKTNDTNIFGKDVPVWDDHLAVWDTWRTLYPLKVLTNPSMVSGTINSFIARQKINGRVKDAYVALNDKDDDQGGDNITNIIADAYVKGVEGVDWKEAYKLVKYQADNNRKGISYGSKADSSAMYKKLGWIPAGKMSCSVSLEYSYNDFCAALMAKDLGTKSDYKTYLNRSKQWVNLWNPDAESDGFTGFIVPKKWNGSFIPIDIKKEWGSWKNYFYEGNSWTYSYFIPHQFEKLVKMSGGKEKFSQKLQYAITNNLINYGNEPAFLAIQAFHYADRSDLASFYVRKLMKERFSEDGCIENEDSGAMSSWYIFSCMGFFPNAGQSLYYLTGSTFPKIILELENKKKLIITSTNFSTENIYIQSIKINSKPWHKPYFTHDMIKNGGTIEFVMGDKAFKKF</sequence>
<evidence type="ECO:0008006" key="9">
    <source>
        <dbReference type="Google" id="ProtNLM"/>
    </source>
</evidence>
<comment type="cofactor">
    <cofactor evidence="1">
        <name>Ca(2+)</name>
        <dbReference type="ChEBI" id="CHEBI:29108"/>
    </cofactor>
</comment>
<proteinExistence type="predicted"/>
<evidence type="ECO:0000256" key="1">
    <source>
        <dbReference type="ARBA" id="ARBA00001913"/>
    </source>
</evidence>
<dbReference type="InterPro" id="IPR050883">
    <property type="entry name" value="PNGase"/>
</dbReference>
<feature type="signal peptide" evidence="4">
    <location>
        <begin position="1"/>
        <end position="25"/>
    </location>
</feature>
<dbReference type="RefSeq" id="WP_066082839.1">
    <property type="nucleotide sequence ID" value="NZ_FRDK01000009.1"/>
</dbReference>
<dbReference type="AlphaFoldDB" id="A0A167U872"/>
<keyword evidence="8" id="KW-1185">Reference proteome</keyword>
<dbReference type="GO" id="GO:0006516">
    <property type="term" value="P:glycoprotein catabolic process"/>
    <property type="evidence" value="ECO:0007669"/>
    <property type="project" value="TreeGrafter"/>
</dbReference>
<evidence type="ECO:0000256" key="2">
    <source>
        <dbReference type="ARBA" id="ARBA00011245"/>
    </source>
</evidence>
<dbReference type="InterPro" id="IPR012939">
    <property type="entry name" value="Glyco_hydro_92"/>
</dbReference>
<feature type="domain" description="Glycosyl hydrolase family 92 N-terminal" evidence="6">
    <location>
        <begin position="35"/>
        <end position="278"/>
    </location>
</feature>
<dbReference type="NCBIfam" id="TIGR01180">
    <property type="entry name" value="aman2_put"/>
    <property type="match status" value="1"/>
</dbReference>
<dbReference type="SUPFAM" id="SSF48208">
    <property type="entry name" value="Six-hairpin glycosidases"/>
    <property type="match status" value="1"/>
</dbReference>
<dbReference type="Proteomes" id="UP000077164">
    <property type="component" value="Unassembled WGS sequence"/>
</dbReference>
<dbReference type="InterPro" id="IPR041371">
    <property type="entry name" value="GH92_N"/>
</dbReference>
<dbReference type="Gene3D" id="3.30.2080.10">
    <property type="entry name" value="GH92 mannosidase domain"/>
    <property type="match status" value="1"/>
</dbReference>
<evidence type="ECO:0000259" key="5">
    <source>
        <dbReference type="Pfam" id="PF07971"/>
    </source>
</evidence>
<reference evidence="7 8" key="1">
    <citation type="submission" date="2016-03" db="EMBL/GenBank/DDBJ databases">
        <title>Draft genome sequence of Flavobacterium fryxellicola DSM 16209.</title>
        <authorList>
            <person name="Shin S.-K."/>
            <person name="Yi H."/>
        </authorList>
    </citation>
    <scope>NUCLEOTIDE SEQUENCE [LARGE SCALE GENOMIC DNA]</scope>
    <source>
        <strain evidence="7 8">DSM 16209</strain>
    </source>
</reference>
<dbReference type="EMBL" id="LVJE01000047">
    <property type="protein sequence ID" value="OAB25350.1"/>
    <property type="molecule type" value="Genomic_DNA"/>
</dbReference>
<dbReference type="PANTHER" id="PTHR12143:SF43">
    <property type="entry name" value="PUTATIVE-RELATED"/>
    <property type="match status" value="1"/>
</dbReference>
<dbReference type="GO" id="GO:0005975">
    <property type="term" value="P:carbohydrate metabolic process"/>
    <property type="evidence" value="ECO:0007669"/>
    <property type="project" value="InterPro"/>
</dbReference>
<feature type="domain" description="Glycosyl hydrolase family 92" evidence="5">
    <location>
        <begin position="284"/>
        <end position="733"/>
    </location>
</feature>
<gene>
    <name evidence="7" type="ORF">FBFR_15320</name>
</gene>
<dbReference type="Gene3D" id="1.20.1610.10">
    <property type="entry name" value="alpha-1,2-mannosidases domains"/>
    <property type="match status" value="1"/>
</dbReference>
<dbReference type="Gene3D" id="1.20.1050.60">
    <property type="entry name" value="alpha-1,2-mannosidase"/>
    <property type="match status" value="1"/>
</dbReference>
<organism evidence="7 8">
    <name type="scientific">Flavobacterium fryxellicola</name>
    <dbReference type="NCBI Taxonomy" id="249352"/>
    <lineage>
        <taxon>Bacteria</taxon>
        <taxon>Pseudomonadati</taxon>
        <taxon>Bacteroidota</taxon>
        <taxon>Flavobacteriia</taxon>
        <taxon>Flavobacteriales</taxon>
        <taxon>Flavobacteriaceae</taxon>
        <taxon>Flavobacterium</taxon>
    </lineage>
</organism>
<evidence type="ECO:0000256" key="4">
    <source>
        <dbReference type="SAM" id="SignalP"/>
    </source>
</evidence>
<dbReference type="InterPro" id="IPR005887">
    <property type="entry name" value="GH92_a_mannosidase_put"/>
</dbReference>
<dbReference type="PANTHER" id="PTHR12143">
    <property type="entry name" value="PEPTIDE N-GLYCANASE PNGASE -RELATED"/>
    <property type="match status" value="1"/>
</dbReference>
<evidence type="ECO:0000259" key="6">
    <source>
        <dbReference type="Pfam" id="PF17678"/>
    </source>
</evidence>
<dbReference type="Pfam" id="PF07971">
    <property type="entry name" value="Glyco_hydro_92"/>
    <property type="match status" value="1"/>
</dbReference>
<protein>
    <recommendedName>
        <fullName evidence="9">Alpha-mannosidase</fullName>
    </recommendedName>
</protein>
<keyword evidence="3" id="KW-0106">Calcium</keyword>
<name>A0A167U872_9FLAO</name>
<accession>A0A167U872</accession>